<accession>A0A9D4I516</accession>
<keyword evidence="2" id="KW-1185">Reference proteome</keyword>
<reference evidence="1" key="2">
    <citation type="submission" date="2020-11" db="EMBL/GenBank/DDBJ databases">
        <authorList>
            <person name="McCartney M.A."/>
            <person name="Auch B."/>
            <person name="Kono T."/>
            <person name="Mallez S."/>
            <person name="Becker A."/>
            <person name="Gohl D.M."/>
            <person name="Silverstein K.A.T."/>
            <person name="Koren S."/>
            <person name="Bechman K.B."/>
            <person name="Herman A."/>
            <person name="Abrahante J.E."/>
            <person name="Garbe J."/>
        </authorList>
    </citation>
    <scope>NUCLEOTIDE SEQUENCE</scope>
    <source>
        <strain evidence="1">Duluth1</strain>
        <tissue evidence="1">Whole animal</tissue>
    </source>
</reference>
<sequence length="59" mass="6180">MQSQARSQGFEKGSANFCQRQLLLSNKVAKGVAKGVCAGGDAPLLQSGALEVLDSPRNF</sequence>
<protein>
    <submittedName>
        <fullName evidence="1">Uncharacterized protein</fullName>
    </submittedName>
</protein>
<gene>
    <name evidence="1" type="ORF">DPMN_182911</name>
</gene>
<evidence type="ECO:0000313" key="1">
    <source>
        <dbReference type="EMBL" id="KAH3748465.1"/>
    </source>
</evidence>
<reference evidence="1" key="1">
    <citation type="journal article" date="2019" name="bioRxiv">
        <title>The Genome of the Zebra Mussel, Dreissena polymorpha: A Resource for Invasive Species Research.</title>
        <authorList>
            <person name="McCartney M.A."/>
            <person name="Auch B."/>
            <person name="Kono T."/>
            <person name="Mallez S."/>
            <person name="Zhang Y."/>
            <person name="Obille A."/>
            <person name="Becker A."/>
            <person name="Abrahante J.E."/>
            <person name="Garbe J."/>
            <person name="Badalamenti J.P."/>
            <person name="Herman A."/>
            <person name="Mangelson H."/>
            <person name="Liachko I."/>
            <person name="Sullivan S."/>
            <person name="Sone E.D."/>
            <person name="Koren S."/>
            <person name="Silverstein K.A.T."/>
            <person name="Beckman K.B."/>
            <person name="Gohl D.M."/>
        </authorList>
    </citation>
    <scope>NUCLEOTIDE SEQUENCE</scope>
    <source>
        <strain evidence="1">Duluth1</strain>
        <tissue evidence="1">Whole animal</tissue>
    </source>
</reference>
<dbReference type="EMBL" id="JAIWYP010000010">
    <property type="protein sequence ID" value="KAH3748465.1"/>
    <property type="molecule type" value="Genomic_DNA"/>
</dbReference>
<evidence type="ECO:0000313" key="2">
    <source>
        <dbReference type="Proteomes" id="UP000828390"/>
    </source>
</evidence>
<dbReference type="Proteomes" id="UP000828390">
    <property type="component" value="Unassembled WGS sequence"/>
</dbReference>
<proteinExistence type="predicted"/>
<organism evidence="1 2">
    <name type="scientific">Dreissena polymorpha</name>
    <name type="common">Zebra mussel</name>
    <name type="synonym">Mytilus polymorpha</name>
    <dbReference type="NCBI Taxonomy" id="45954"/>
    <lineage>
        <taxon>Eukaryota</taxon>
        <taxon>Metazoa</taxon>
        <taxon>Spiralia</taxon>
        <taxon>Lophotrochozoa</taxon>
        <taxon>Mollusca</taxon>
        <taxon>Bivalvia</taxon>
        <taxon>Autobranchia</taxon>
        <taxon>Heteroconchia</taxon>
        <taxon>Euheterodonta</taxon>
        <taxon>Imparidentia</taxon>
        <taxon>Neoheterodontei</taxon>
        <taxon>Myida</taxon>
        <taxon>Dreissenoidea</taxon>
        <taxon>Dreissenidae</taxon>
        <taxon>Dreissena</taxon>
    </lineage>
</organism>
<name>A0A9D4I516_DREPO</name>
<comment type="caution">
    <text evidence="1">The sequence shown here is derived from an EMBL/GenBank/DDBJ whole genome shotgun (WGS) entry which is preliminary data.</text>
</comment>
<dbReference type="AlphaFoldDB" id="A0A9D4I516"/>